<evidence type="ECO:0000313" key="2">
    <source>
        <dbReference type="Proteomes" id="UP000436513"/>
    </source>
</evidence>
<reference evidence="1 2" key="1">
    <citation type="submission" date="2019-10" db="EMBL/GenBank/DDBJ databases">
        <title>Complete genome sequence of bacteriophage vB_RLeM_RL38JI.</title>
        <authorList>
            <person name="Gunathilake D."/>
            <person name="Bhat S."/>
            <person name="Yost C.K."/>
            <person name="Hynes M.F."/>
        </authorList>
    </citation>
    <scope>NUCLEOTIDE SEQUENCE [LARGE SCALE GENOMIC DNA]</scope>
</reference>
<evidence type="ECO:0008006" key="3">
    <source>
        <dbReference type="Google" id="ProtNLM"/>
    </source>
</evidence>
<dbReference type="EMBL" id="MN549360">
    <property type="protein sequence ID" value="QGZ14042.1"/>
    <property type="molecule type" value="Genomic_DNA"/>
</dbReference>
<gene>
    <name evidence="1" type="ORF">RL38J1_120</name>
</gene>
<protein>
    <recommendedName>
        <fullName evidence="3">Lipoprotein</fullName>
    </recommendedName>
</protein>
<sequence>MKYVFLALLALLASCAPSDNVPRGGDQLGYSVLYFLDKRTKLCFARNNSRSANSQVLTIVPCTDEVKKAIEEDKNW</sequence>
<dbReference type="PROSITE" id="PS51257">
    <property type="entry name" value="PROKAR_LIPOPROTEIN"/>
    <property type="match status" value="1"/>
</dbReference>
<proteinExistence type="predicted"/>
<evidence type="ECO:0000313" key="1">
    <source>
        <dbReference type="EMBL" id="QGZ14042.1"/>
    </source>
</evidence>
<keyword evidence="2" id="KW-1185">Reference proteome</keyword>
<name>A0A6B9J374_9CAUD</name>
<organism evidence="1 2">
    <name type="scientific">Rhizobium phage RL38J1</name>
    <dbReference type="NCBI Taxonomy" id="2663232"/>
    <lineage>
        <taxon>Viruses</taxon>
        <taxon>Duplodnaviria</taxon>
        <taxon>Heunggongvirae</taxon>
        <taxon>Uroviricota</taxon>
        <taxon>Caudoviricetes</taxon>
        <taxon>Pootjesviridae</taxon>
        <taxon>Innesvirus</taxon>
        <taxon>Innesvirus RL38J1</taxon>
    </lineage>
</organism>
<accession>A0A6B9J374</accession>
<dbReference type="Proteomes" id="UP000436513">
    <property type="component" value="Segment"/>
</dbReference>